<dbReference type="InParanoid" id="A0A5J5F558"/>
<name>A0A5J5F558_9PEZI</name>
<feature type="region of interest" description="Disordered" evidence="1">
    <location>
        <begin position="127"/>
        <end position="214"/>
    </location>
</feature>
<reference evidence="2 3" key="1">
    <citation type="submission" date="2019-09" db="EMBL/GenBank/DDBJ databases">
        <title>Draft genome of the ectomycorrhizal ascomycete Sphaerosporella brunnea.</title>
        <authorList>
            <consortium name="DOE Joint Genome Institute"/>
            <person name="Benucci G.M."/>
            <person name="Marozzi G."/>
            <person name="Antonielli L."/>
            <person name="Sanchez S."/>
            <person name="Marco P."/>
            <person name="Wang X."/>
            <person name="Falini L.B."/>
            <person name="Barry K."/>
            <person name="Haridas S."/>
            <person name="Lipzen A."/>
            <person name="Labutti K."/>
            <person name="Grigoriev I.V."/>
            <person name="Murat C."/>
            <person name="Martin F."/>
            <person name="Albertini E."/>
            <person name="Donnini D."/>
            <person name="Bonito G."/>
        </authorList>
    </citation>
    <scope>NUCLEOTIDE SEQUENCE [LARGE SCALE GENOMIC DNA]</scope>
    <source>
        <strain evidence="2 3">Sb_GMNB300</strain>
    </source>
</reference>
<organism evidence="2 3">
    <name type="scientific">Sphaerosporella brunnea</name>
    <dbReference type="NCBI Taxonomy" id="1250544"/>
    <lineage>
        <taxon>Eukaryota</taxon>
        <taxon>Fungi</taxon>
        <taxon>Dikarya</taxon>
        <taxon>Ascomycota</taxon>
        <taxon>Pezizomycotina</taxon>
        <taxon>Pezizomycetes</taxon>
        <taxon>Pezizales</taxon>
        <taxon>Pyronemataceae</taxon>
        <taxon>Sphaerosporella</taxon>
    </lineage>
</organism>
<proteinExistence type="predicted"/>
<feature type="region of interest" description="Disordered" evidence="1">
    <location>
        <begin position="297"/>
        <end position="419"/>
    </location>
</feature>
<evidence type="ECO:0000256" key="1">
    <source>
        <dbReference type="SAM" id="MobiDB-lite"/>
    </source>
</evidence>
<evidence type="ECO:0000313" key="3">
    <source>
        <dbReference type="Proteomes" id="UP000326924"/>
    </source>
</evidence>
<feature type="compositionally biased region" description="Basic and acidic residues" evidence="1">
    <location>
        <begin position="340"/>
        <end position="351"/>
    </location>
</feature>
<protein>
    <submittedName>
        <fullName evidence="2">Uncharacterized protein</fullName>
    </submittedName>
</protein>
<feature type="region of interest" description="Disordered" evidence="1">
    <location>
        <begin position="1"/>
        <end position="22"/>
    </location>
</feature>
<sequence length="892" mass="96764">MVGQGRHNINYGRNRGGVGRGHPLGRGRAFGRGGNAALLTTNLDLNAGPTEVHPTWRRSTRYEHFMRLKESFPEPGEGDPQSRPFDPLMHYHFHAFCPTYSEALWRIKATQTGQVLEALMEQNRFHDAGEGGVEDGEQSAQNEQDDQNSEDDQQGIEGSIGGRMDQNIKTLQNENTGFSGPSTQQANPLEKGPSSASPKTMNRQQASGTSWESDNRFISNAEALKTVKRLPDESDAVYAVRVAHHISSMGEKQGASCDNPSKGPSEPDTERKVEGVKTKTQFLCNKAPPTNTEMIEDLFSPSGPRADNPFAQGQFGGQFGKFSLQPPPGLGIGDITNNSKVEKPKPSEKAMGKQPVRPYDAQSIDHSQGGTSGTAVPPSASFGASNGQYHASRDPTLSGAWTDTIGNQKTYGGEEEPSVPVNPLEGIWGQGYQGSGSKYKAQANMVQKGNGFFKYPPGMESNDGVGNPWNDTAFRQAPKIGFTADGHPFGDKIDGSFQEQTFKYPGPFNLAGRRYHVGSGDGGVSGQFGAFNMQGRAEVIPRVIDRNPFFPSGTSKAPGGPVVGRDVFGFPVTSNTKGHAPIFDPLRGKAILQNPSPTSSAADVVVGKPSASPVTHNRMPADDGTFSASRFTEDWEELAAQSTEFLKHTRTAEKSDPIKRQLSKRKKDNFAALGAPLGDYVPPWMRDYKPIVIPCGPDGGAPWPNLPKPPPREKKGPECGDPDYEYQLGICYDPEIGMTRFETPRETKIKKAKREAAAKGLPEPAIPEPKKWYETDFYLMEQANRQKEADEAGVDKALEEFESMELADTFDDIQDCATVPKDEAAPKDAVHESEGKMDYAAALTTEWSSNVRGKPDDLSFSPSTVGSADTDESGLSGWDPAVTIRFKKPGKA</sequence>
<dbReference type="AlphaFoldDB" id="A0A5J5F558"/>
<keyword evidence="3" id="KW-1185">Reference proteome</keyword>
<feature type="compositionally biased region" description="Polar residues" evidence="1">
    <location>
        <begin position="167"/>
        <end position="187"/>
    </location>
</feature>
<gene>
    <name evidence="2" type="ORF">FN846DRAFT_904102</name>
</gene>
<accession>A0A5J5F558</accession>
<dbReference type="Proteomes" id="UP000326924">
    <property type="component" value="Unassembled WGS sequence"/>
</dbReference>
<feature type="compositionally biased region" description="Polar residues" evidence="1">
    <location>
        <begin position="194"/>
        <end position="214"/>
    </location>
</feature>
<feature type="compositionally biased region" description="Acidic residues" evidence="1">
    <location>
        <begin position="132"/>
        <end position="154"/>
    </location>
</feature>
<feature type="region of interest" description="Disordered" evidence="1">
    <location>
        <begin position="847"/>
        <end position="892"/>
    </location>
</feature>
<evidence type="ECO:0000313" key="2">
    <source>
        <dbReference type="EMBL" id="KAA8911732.1"/>
    </source>
</evidence>
<comment type="caution">
    <text evidence="2">The sequence shown here is derived from an EMBL/GenBank/DDBJ whole genome shotgun (WGS) entry which is preliminary data.</text>
</comment>
<dbReference type="EMBL" id="VXIS01000032">
    <property type="protein sequence ID" value="KAA8911732.1"/>
    <property type="molecule type" value="Genomic_DNA"/>
</dbReference>
<feature type="compositionally biased region" description="Polar residues" evidence="1">
    <location>
        <begin position="399"/>
        <end position="410"/>
    </location>
</feature>
<feature type="region of interest" description="Disordered" evidence="1">
    <location>
        <begin position="249"/>
        <end position="276"/>
    </location>
</feature>
<feature type="region of interest" description="Disordered" evidence="1">
    <location>
        <begin position="698"/>
        <end position="720"/>
    </location>
</feature>
<feature type="region of interest" description="Disordered" evidence="1">
    <location>
        <begin position="595"/>
        <end position="623"/>
    </location>
</feature>